<comment type="caution">
    <text evidence="4">The sequence shown here is derived from an EMBL/GenBank/DDBJ whole genome shotgun (WGS) entry which is preliminary data.</text>
</comment>
<dbReference type="Gene3D" id="1.10.10.10">
    <property type="entry name" value="Winged helix-like DNA-binding domain superfamily/Winged helix DNA-binding domain"/>
    <property type="match status" value="1"/>
</dbReference>
<sequence>MVHKCGRLPLVISLLGGILKKKNSIEGWNYDDLPYYLKPCFLYMGQSREDQTISVRTLYRLWIAEGMILHDHTPQDDEMTSLVQVQVEDEVRDKKYSTCRLHDVLRSLCLEKAKNENFGLQIIENYRGRNLNPLLDPKTRHLAIHCHDQGEGKLQSDGSEKYVRSLQFINVTNEKKIEFPHDILDFQKYKLLRVLLIHGCKFKKRKLPKGVANLVHLKYLGFLTYLYSLDLLGSWNVRVPNVLDKMHRLKHLILPYYDKKKVGKYKLRLKGLEELEILYGFDSLVHDLKSVTRMKNLRRFEVVAHDNKSLFQFTTTEKDLMILRQVFACPNLHDLRIHIHVGKLIHECRSEMIGSRVVRLQLMECEIEEDPREILGKLPLLEQLFLSNRSIVGDKMKCDAMGFPSLKNLWIIEKGAMPFVSEIEINYCSCLEMVPDGLRFIRTLQTLKICGMSELGRRVLASPDDGREGEDLGKIRHVPFITIVD</sequence>
<name>A0A2G9GPE1_9LAMI</name>
<dbReference type="InterPro" id="IPR032675">
    <property type="entry name" value="LRR_dom_sf"/>
</dbReference>
<dbReference type="InterPro" id="IPR036388">
    <property type="entry name" value="WH-like_DNA-bd_sf"/>
</dbReference>
<dbReference type="SUPFAM" id="SSF52058">
    <property type="entry name" value="L domain-like"/>
    <property type="match status" value="1"/>
</dbReference>
<evidence type="ECO:0000256" key="1">
    <source>
        <dbReference type="ARBA" id="ARBA00022737"/>
    </source>
</evidence>
<keyword evidence="5" id="KW-1185">Reference proteome</keyword>
<dbReference type="InterPro" id="IPR044974">
    <property type="entry name" value="Disease_R_plants"/>
</dbReference>
<dbReference type="AlphaFoldDB" id="A0A2G9GPE1"/>
<dbReference type="EMBL" id="NKXS01004207">
    <property type="protein sequence ID" value="PIN07118.1"/>
    <property type="molecule type" value="Genomic_DNA"/>
</dbReference>
<dbReference type="InterPro" id="IPR055414">
    <property type="entry name" value="LRR_R13L4/SHOC2-like"/>
</dbReference>
<evidence type="ECO:0000259" key="3">
    <source>
        <dbReference type="Pfam" id="PF23598"/>
    </source>
</evidence>
<dbReference type="STRING" id="429701.A0A2G9GPE1"/>
<reference evidence="5" key="1">
    <citation type="journal article" date="2018" name="Gigascience">
        <title>Genome assembly of the Pink Ipe (Handroanthus impetiginosus, Bignoniaceae), a highly valued, ecologically keystone Neotropical timber forest tree.</title>
        <authorList>
            <person name="Silva-Junior O.B."/>
            <person name="Grattapaglia D."/>
            <person name="Novaes E."/>
            <person name="Collevatti R.G."/>
        </authorList>
    </citation>
    <scope>NUCLEOTIDE SEQUENCE [LARGE SCALE GENOMIC DNA]</scope>
    <source>
        <strain evidence="5">cv. UFG-1</strain>
    </source>
</reference>
<organism evidence="4 5">
    <name type="scientific">Handroanthus impetiginosus</name>
    <dbReference type="NCBI Taxonomy" id="429701"/>
    <lineage>
        <taxon>Eukaryota</taxon>
        <taxon>Viridiplantae</taxon>
        <taxon>Streptophyta</taxon>
        <taxon>Embryophyta</taxon>
        <taxon>Tracheophyta</taxon>
        <taxon>Spermatophyta</taxon>
        <taxon>Magnoliopsida</taxon>
        <taxon>eudicotyledons</taxon>
        <taxon>Gunneridae</taxon>
        <taxon>Pentapetalae</taxon>
        <taxon>asterids</taxon>
        <taxon>lamiids</taxon>
        <taxon>Lamiales</taxon>
        <taxon>Bignoniaceae</taxon>
        <taxon>Crescentiina</taxon>
        <taxon>Tabebuia alliance</taxon>
        <taxon>Handroanthus</taxon>
    </lineage>
</organism>
<dbReference type="Gene3D" id="3.80.10.10">
    <property type="entry name" value="Ribonuclease Inhibitor"/>
    <property type="match status" value="1"/>
</dbReference>
<evidence type="ECO:0000313" key="4">
    <source>
        <dbReference type="EMBL" id="PIN07118.1"/>
    </source>
</evidence>
<evidence type="ECO:0000313" key="5">
    <source>
        <dbReference type="Proteomes" id="UP000231279"/>
    </source>
</evidence>
<dbReference type="OrthoDB" id="907997at2759"/>
<keyword evidence="2" id="KW-0611">Plant defense</keyword>
<evidence type="ECO:0000256" key="2">
    <source>
        <dbReference type="ARBA" id="ARBA00022821"/>
    </source>
</evidence>
<dbReference type="Proteomes" id="UP000231279">
    <property type="component" value="Unassembled WGS sequence"/>
</dbReference>
<keyword evidence="1" id="KW-0677">Repeat</keyword>
<accession>A0A2G9GPE1</accession>
<protein>
    <recommendedName>
        <fullName evidence="3">Disease resistance R13L4/SHOC-2-like LRR domain-containing protein</fullName>
    </recommendedName>
</protein>
<dbReference type="PANTHER" id="PTHR23155:SF1185">
    <property type="entry name" value="DISEASE RESISTANCE RPP8-LIKE PROTEIN 3-RELATED"/>
    <property type="match status" value="1"/>
</dbReference>
<dbReference type="Pfam" id="PF23598">
    <property type="entry name" value="LRR_14"/>
    <property type="match status" value="1"/>
</dbReference>
<proteinExistence type="predicted"/>
<dbReference type="PANTHER" id="PTHR23155">
    <property type="entry name" value="DISEASE RESISTANCE PROTEIN RP"/>
    <property type="match status" value="1"/>
</dbReference>
<gene>
    <name evidence="4" type="ORF">CDL12_20315</name>
</gene>
<feature type="domain" description="Disease resistance R13L4/SHOC-2-like LRR" evidence="3">
    <location>
        <begin position="183"/>
        <end position="427"/>
    </location>
</feature>
<dbReference type="GO" id="GO:0098542">
    <property type="term" value="P:defense response to other organism"/>
    <property type="evidence" value="ECO:0007669"/>
    <property type="project" value="TreeGrafter"/>
</dbReference>